<evidence type="ECO:0000313" key="10">
    <source>
        <dbReference type="Proteomes" id="UP001148203"/>
    </source>
</evidence>
<evidence type="ECO:0000259" key="8">
    <source>
        <dbReference type="PROSITE" id="PS51007"/>
    </source>
</evidence>
<dbReference type="PROSITE" id="PS51007">
    <property type="entry name" value="CYTC"/>
    <property type="match status" value="1"/>
</dbReference>
<dbReference type="Gene3D" id="3.40.50.2300">
    <property type="match status" value="2"/>
</dbReference>
<dbReference type="RefSeq" id="WP_273911217.1">
    <property type="nucleotide sequence ID" value="NZ_JAMDGX010000038.1"/>
</dbReference>
<accession>A0ABT5NPZ8</accession>
<dbReference type="Proteomes" id="UP001148203">
    <property type="component" value="Unassembled WGS sequence"/>
</dbReference>
<reference evidence="9 10" key="1">
    <citation type="submission" date="2022-05" db="EMBL/GenBank/DDBJ databases">
        <title>Novel Pseudomonas spp. Isolated from a Rainbow Trout Aquaculture Facility.</title>
        <authorList>
            <person name="Testerman T."/>
            <person name="Graf J."/>
        </authorList>
    </citation>
    <scope>NUCLEOTIDE SEQUENCE [LARGE SCALE GENOMIC DNA]</scope>
    <source>
        <strain evidence="9 10">ID681</strain>
    </source>
</reference>
<evidence type="ECO:0000313" key="9">
    <source>
        <dbReference type="EMBL" id="MDD0990243.1"/>
    </source>
</evidence>
<dbReference type="Pfam" id="PF13458">
    <property type="entry name" value="Peripla_BP_6"/>
    <property type="match status" value="1"/>
</dbReference>
<dbReference type="SUPFAM" id="SSF53822">
    <property type="entry name" value="Periplasmic binding protein-like I"/>
    <property type="match status" value="1"/>
</dbReference>
<dbReference type="PANTHER" id="PTHR47235:SF1">
    <property type="entry name" value="BLR6548 PROTEIN"/>
    <property type="match status" value="1"/>
</dbReference>
<evidence type="ECO:0000256" key="6">
    <source>
        <dbReference type="PROSITE-ProRule" id="PRU00433"/>
    </source>
</evidence>
<name>A0ABT5NPZ8_9PSED</name>
<keyword evidence="3 6" id="KW-0479">Metal-binding</keyword>
<dbReference type="Gene3D" id="1.10.760.10">
    <property type="entry name" value="Cytochrome c-like domain"/>
    <property type="match status" value="1"/>
</dbReference>
<dbReference type="SUPFAM" id="SSF46626">
    <property type="entry name" value="Cytochrome c"/>
    <property type="match status" value="1"/>
</dbReference>
<dbReference type="PANTHER" id="PTHR47235">
    <property type="entry name" value="BLR6548 PROTEIN"/>
    <property type="match status" value="1"/>
</dbReference>
<dbReference type="EMBL" id="JAMDGY010000017">
    <property type="protein sequence ID" value="MDD0990243.1"/>
    <property type="molecule type" value="Genomic_DNA"/>
</dbReference>
<gene>
    <name evidence="9" type="ORF">M5G11_06780</name>
</gene>
<dbReference type="InterPro" id="IPR036909">
    <property type="entry name" value="Cyt_c-like_dom_sf"/>
</dbReference>
<evidence type="ECO:0000256" key="4">
    <source>
        <dbReference type="ARBA" id="ARBA00022729"/>
    </source>
</evidence>
<keyword evidence="2 6" id="KW-0349">Heme</keyword>
<organism evidence="9 10">
    <name type="scientific">Pseudomonas fontis</name>
    <dbReference type="NCBI Taxonomy" id="2942633"/>
    <lineage>
        <taxon>Bacteria</taxon>
        <taxon>Pseudomonadati</taxon>
        <taxon>Pseudomonadota</taxon>
        <taxon>Gammaproteobacteria</taxon>
        <taxon>Pseudomonadales</taxon>
        <taxon>Pseudomonadaceae</taxon>
        <taxon>Pseudomonas</taxon>
    </lineage>
</organism>
<protein>
    <submittedName>
        <fullName evidence="9">ABC transporter substrate-binding protein</fullName>
    </submittedName>
</protein>
<keyword evidence="10" id="KW-1185">Reference proteome</keyword>
<dbReference type="InterPro" id="IPR028081">
    <property type="entry name" value="Leu-bd"/>
</dbReference>
<keyword evidence="4 7" id="KW-0732">Signal</keyword>
<evidence type="ECO:0000256" key="2">
    <source>
        <dbReference type="ARBA" id="ARBA00022617"/>
    </source>
</evidence>
<keyword evidence="5 6" id="KW-0408">Iron</keyword>
<evidence type="ECO:0000256" key="7">
    <source>
        <dbReference type="SAM" id="SignalP"/>
    </source>
</evidence>
<sequence length="506" mass="53898">MNLWRSGLLLLALSLGNPALALDLSPQELAGKRLYREGVSAAGAEVVARVGAADMQVPASVTPCASCHGADGQGRPEGGVRPPSLSWQRLALGRGERQANGRAYPAYSEASIARAIQQGRDPAGNRLDPAMPRFSLAMSDQRNLTAYLKRLADDRDPGLETQVLRLGTLLPQAGDLAPAARVVGAVLAGSVARINEQGGIHGRQLQLVVLDPGPDLASAEQALDRLLGEEQVFALVMPLAPALDAVLATRLEQARVPLVGALAHSAYSRQIFEPLAGVREQLQSVAGYAEASLQAQRLSTQIVYAGSEARSLAEALQADLQQRGWTQVQVEAFSSQVPTAEAIFYLGSAPAFAELTALLEAAGRAPYLFAVSSQMGSEVARVPAQWSRRVFLAYPFIPSDWTAAGRDGLSALREREGLDGRQALLQVGAWCSMVLLEEGLKRAGRDASRDKLVVALEGLHDVQTGLTPPLSFGPGRRQGLEGAHVVTLELPGPMFYPVAPYRRRDL</sequence>
<comment type="caution">
    <text evidence="9">The sequence shown here is derived from an EMBL/GenBank/DDBJ whole genome shotgun (WGS) entry which is preliminary data.</text>
</comment>
<evidence type="ECO:0000256" key="1">
    <source>
        <dbReference type="ARBA" id="ARBA00010062"/>
    </source>
</evidence>
<proteinExistence type="inferred from homology"/>
<comment type="similarity">
    <text evidence="1">Belongs to the leucine-binding protein family.</text>
</comment>
<dbReference type="Pfam" id="PF00034">
    <property type="entry name" value="Cytochrom_C"/>
    <property type="match status" value="1"/>
</dbReference>
<feature type="chain" id="PRO_5045917963" evidence="7">
    <location>
        <begin position="22"/>
        <end position="506"/>
    </location>
</feature>
<evidence type="ECO:0000256" key="3">
    <source>
        <dbReference type="ARBA" id="ARBA00022723"/>
    </source>
</evidence>
<evidence type="ECO:0000256" key="5">
    <source>
        <dbReference type="ARBA" id="ARBA00023004"/>
    </source>
</evidence>
<feature type="signal peptide" evidence="7">
    <location>
        <begin position="1"/>
        <end position="21"/>
    </location>
</feature>
<dbReference type="InterPro" id="IPR028082">
    <property type="entry name" value="Peripla_BP_I"/>
</dbReference>
<feature type="domain" description="Cytochrome c" evidence="8">
    <location>
        <begin position="38"/>
        <end position="152"/>
    </location>
</feature>
<dbReference type="InterPro" id="IPR009056">
    <property type="entry name" value="Cyt_c-like_dom"/>
</dbReference>